<accession>A0ACB8ZXY1</accession>
<dbReference type="EMBL" id="CM042055">
    <property type="protein sequence ID" value="KAI3702576.1"/>
    <property type="molecule type" value="Genomic_DNA"/>
</dbReference>
<dbReference type="Proteomes" id="UP001055879">
    <property type="component" value="Linkage Group LG09"/>
</dbReference>
<organism evidence="1 2">
    <name type="scientific">Arctium lappa</name>
    <name type="common">Greater burdock</name>
    <name type="synonym">Lappa major</name>
    <dbReference type="NCBI Taxonomy" id="4217"/>
    <lineage>
        <taxon>Eukaryota</taxon>
        <taxon>Viridiplantae</taxon>
        <taxon>Streptophyta</taxon>
        <taxon>Embryophyta</taxon>
        <taxon>Tracheophyta</taxon>
        <taxon>Spermatophyta</taxon>
        <taxon>Magnoliopsida</taxon>
        <taxon>eudicotyledons</taxon>
        <taxon>Gunneridae</taxon>
        <taxon>Pentapetalae</taxon>
        <taxon>asterids</taxon>
        <taxon>campanulids</taxon>
        <taxon>Asterales</taxon>
        <taxon>Asteraceae</taxon>
        <taxon>Carduoideae</taxon>
        <taxon>Cardueae</taxon>
        <taxon>Arctiinae</taxon>
        <taxon>Arctium</taxon>
    </lineage>
</organism>
<keyword evidence="2" id="KW-1185">Reference proteome</keyword>
<name>A0ACB8ZXY1_ARCLA</name>
<evidence type="ECO:0000313" key="2">
    <source>
        <dbReference type="Proteomes" id="UP001055879"/>
    </source>
</evidence>
<gene>
    <name evidence="1" type="ORF">L6452_28319</name>
</gene>
<reference evidence="2" key="1">
    <citation type="journal article" date="2022" name="Mol. Ecol. Resour.">
        <title>The genomes of chicory, endive, great burdock and yacon provide insights into Asteraceae palaeo-polyploidization history and plant inulin production.</title>
        <authorList>
            <person name="Fan W."/>
            <person name="Wang S."/>
            <person name="Wang H."/>
            <person name="Wang A."/>
            <person name="Jiang F."/>
            <person name="Liu H."/>
            <person name="Zhao H."/>
            <person name="Xu D."/>
            <person name="Zhang Y."/>
        </authorList>
    </citation>
    <scope>NUCLEOTIDE SEQUENCE [LARGE SCALE GENOMIC DNA]</scope>
    <source>
        <strain evidence="2">cv. Niubang</strain>
    </source>
</reference>
<proteinExistence type="predicted"/>
<sequence length="230" mass="25404">MLELNLGLRSAAFVLLLLTSIGFSSLVQSKCIRGCDLALGSYNVEEGNDLTSISTYTNNNDINSIIKYNPTTIPNNLDIQAPVRINVPFSCDCINGEFLGHVFNYEVQSQDTYDVIAEQKYANLTTAEWVKMFNTYDPNRIPDYARINVTINCSCGDSSVSREYGLFVTYPLQQGETLDSVSSAANLSSDLIRRYNPDADFSAGSGLVYIPGRGEGEVLAQLKKIRVNHK</sequence>
<protein>
    <submittedName>
        <fullName evidence="1">Uncharacterized protein</fullName>
    </submittedName>
</protein>
<reference evidence="1 2" key="2">
    <citation type="journal article" date="2022" name="Mol. Ecol. Resour.">
        <title>The genomes of chicory, endive, great burdock and yacon provide insights into Asteraceae paleo-polyploidization history and plant inulin production.</title>
        <authorList>
            <person name="Fan W."/>
            <person name="Wang S."/>
            <person name="Wang H."/>
            <person name="Wang A."/>
            <person name="Jiang F."/>
            <person name="Liu H."/>
            <person name="Zhao H."/>
            <person name="Xu D."/>
            <person name="Zhang Y."/>
        </authorList>
    </citation>
    <scope>NUCLEOTIDE SEQUENCE [LARGE SCALE GENOMIC DNA]</scope>
    <source>
        <strain evidence="2">cv. Niubang</strain>
    </source>
</reference>
<comment type="caution">
    <text evidence="1">The sequence shown here is derived from an EMBL/GenBank/DDBJ whole genome shotgun (WGS) entry which is preliminary data.</text>
</comment>
<evidence type="ECO:0000313" key="1">
    <source>
        <dbReference type="EMBL" id="KAI3702576.1"/>
    </source>
</evidence>